<dbReference type="EMBL" id="JAODNV010000022">
    <property type="protein sequence ID" value="MCT8991993.1"/>
    <property type="molecule type" value="Genomic_DNA"/>
</dbReference>
<keyword evidence="9" id="KW-1185">Reference proteome</keyword>
<proteinExistence type="inferred from homology"/>
<feature type="binding site" evidence="7">
    <location>
        <position position="137"/>
    </location>
    <ligand>
        <name>Zn(2+)</name>
        <dbReference type="ChEBI" id="CHEBI:29105"/>
        <note>catalytic</note>
    </ligand>
</feature>
<keyword evidence="2 7" id="KW-0540">Nuclease</keyword>
<dbReference type="Gene3D" id="3.40.390.30">
    <property type="entry name" value="Metalloproteases ('zincins'), catalytic domain"/>
    <property type="match status" value="1"/>
</dbReference>
<dbReference type="GO" id="GO:0004222">
    <property type="term" value="F:metalloendopeptidase activity"/>
    <property type="evidence" value="ECO:0007669"/>
    <property type="project" value="InterPro"/>
</dbReference>
<dbReference type="NCBIfam" id="TIGR00043">
    <property type="entry name" value="rRNA maturation RNase YbeY"/>
    <property type="match status" value="1"/>
</dbReference>
<dbReference type="EC" id="3.1.-.-" evidence="7"/>
<evidence type="ECO:0000256" key="7">
    <source>
        <dbReference type="HAMAP-Rule" id="MF_00009"/>
    </source>
</evidence>
<dbReference type="InterPro" id="IPR023091">
    <property type="entry name" value="MetalPrtase_cat_dom_sf_prd"/>
</dbReference>
<dbReference type="GO" id="GO:0006364">
    <property type="term" value="P:rRNA processing"/>
    <property type="evidence" value="ECO:0007669"/>
    <property type="project" value="UniProtKB-UniRule"/>
</dbReference>
<comment type="function">
    <text evidence="7">Single strand-specific metallo-endoribonuclease involved in late-stage 70S ribosome quality control and in maturation of the 3' terminus of the 16S rRNA.</text>
</comment>
<feature type="binding site" evidence="7">
    <location>
        <position position="131"/>
    </location>
    <ligand>
        <name>Zn(2+)</name>
        <dbReference type="ChEBI" id="CHEBI:29105"/>
        <note>catalytic</note>
    </ligand>
</feature>
<evidence type="ECO:0000256" key="3">
    <source>
        <dbReference type="ARBA" id="ARBA00022723"/>
    </source>
</evidence>
<sequence length="164" mass="17642">MADVAVQAAAGIDVECIVEAGDWPPEDALHDICVRAVAAAAGHAEAAGRGTLTILFSDDAVIQALNARFRGKDKPTNVLSFPAPAAATMPGAPRHIGDIALAYETVAREAETERKPFEHHLTHLVVHGFLHLFGYDHETPEEAEEMENLERRILESLAIGDPYA</sequence>
<dbReference type="SUPFAM" id="SSF55486">
    <property type="entry name" value="Metalloproteases ('zincins'), catalytic domain"/>
    <property type="match status" value="1"/>
</dbReference>
<evidence type="ECO:0000256" key="6">
    <source>
        <dbReference type="ARBA" id="ARBA00022833"/>
    </source>
</evidence>
<comment type="similarity">
    <text evidence="1 7">Belongs to the endoribonuclease YbeY family.</text>
</comment>
<evidence type="ECO:0000256" key="1">
    <source>
        <dbReference type="ARBA" id="ARBA00010875"/>
    </source>
</evidence>
<keyword evidence="6 7" id="KW-0862">Zinc</keyword>
<dbReference type="InterPro" id="IPR002036">
    <property type="entry name" value="YbeY"/>
</dbReference>
<dbReference type="GO" id="GO:0008270">
    <property type="term" value="F:zinc ion binding"/>
    <property type="evidence" value="ECO:0007669"/>
    <property type="project" value="UniProtKB-UniRule"/>
</dbReference>
<evidence type="ECO:0000256" key="2">
    <source>
        <dbReference type="ARBA" id="ARBA00022722"/>
    </source>
</evidence>
<dbReference type="RefSeq" id="WP_261516946.1">
    <property type="nucleotide sequence ID" value="NZ_JAODNV010000022.1"/>
</dbReference>
<comment type="subcellular location">
    <subcellularLocation>
        <location evidence="7">Cytoplasm</location>
    </subcellularLocation>
</comment>
<keyword evidence="7" id="KW-0698">rRNA processing</keyword>
<dbReference type="InterPro" id="IPR020549">
    <property type="entry name" value="YbeY_CS"/>
</dbReference>
<gene>
    <name evidence="7 8" type="primary">ybeY</name>
    <name evidence="8" type="ORF">NYR54_17150</name>
</gene>
<dbReference type="HAMAP" id="MF_00009">
    <property type="entry name" value="Endoribonucl_YbeY"/>
    <property type="match status" value="1"/>
</dbReference>
<dbReference type="Proteomes" id="UP001149009">
    <property type="component" value="Unassembled WGS sequence"/>
</dbReference>
<dbReference type="PANTHER" id="PTHR46986:SF1">
    <property type="entry name" value="ENDORIBONUCLEASE YBEY, CHLOROPLASTIC"/>
    <property type="match status" value="1"/>
</dbReference>
<evidence type="ECO:0000313" key="8">
    <source>
        <dbReference type="EMBL" id="MCT8991993.1"/>
    </source>
</evidence>
<evidence type="ECO:0000256" key="5">
    <source>
        <dbReference type="ARBA" id="ARBA00022801"/>
    </source>
</evidence>
<keyword evidence="7" id="KW-0690">Ribosome biogenesis</keyword>
<reference evidence="8" key="1">
    <citation type="submission" date="2022-08" db="EMBL/GenBank/DDBJ databases">
        <title>Chelativorans sichuanense sp. nov., a paraffin oil-degrading bacterium isolated from a mixture of oil-based drill cuttings and paddy soil.</title>
        <authorList>
            <person name="Yu J."/>
            <person name="Liu H."/>
            <person name="Chen Q."/>
        </authorList>
    </citation>
    <scope>NUCLEOTIDE SEQUENCE</scope>
    <source>
        <strain evidence="8">SCAU 2101</strain>
    </source>
</reference>
<feature type="binding site" evidence="7">
    <location>
        <position position="127"/>
    </location>
    <ligand>
        <name>Zn(2+)</name>
        <dbReference type="ChEBI" id="CHEBI:29105"/>
        <note>catalytic</note>
    </ligand>
</feature>
<keyword evidence="3 7" id="KW-0479">Metal-binding</keyword>
<name>A0A9X2XAW9_9HYPH</name>
<protein>
    <recommendedName>
        <fullName evidence="7">Endoribonuclease YbeY</fullName>
        <ecNumber evidence="7">3.1.-.-</ecNumber>
    </recommendedName>
</protein>
<keyword evidence="4 7" id="KW-0255">Endonuclease</keyword>
<comment type="caution">
    <text evidence="8">The sequence shown here is derived from an EMBL/GenBank/DDBJ whole genome shotgun (WGS) entry which is preliminary data.</text>
</comment>
<evidence type="ECO:0000256" key="4">
    <source>
        <dbReference type="ARBA" id="ARBA00022759"/>
    </source>
</evidence>
<dbReference type="GO" id="GO:0005737">
    <property type="term" value="C:cytoplasm"/>
    <property type="evidence" value="ECO:0007669"/>
    <property type="project" value="UniProtKB-SubCell"/>
</dbReference>
<keyword evidence="7" id="KW-0963">Cytoplasm</keyword>
<dbReference type="Pfam" id="PF02130">
    <property type="entry name" value="YbeY"/>
    <property type="match status" value="1"/>
</dbReference>
<dbReference type="AlphaFoldDB" id="A0A9X2XAW9"/>
<evidence type="ECO:0000313" key="9">
    <source>
        <dbReference type="Proteomes" id="UP001149009"/>
    </source>
</evidence>
<accession>A0A9X2XAW9</accession>
<dbReference type="PANTHER" id="PTHR46986">
    <property type="entry name" value="ENDORIBONUCLEASE YBEY, CHLOROPLASTIC"/>
    <property type="match status" value="1"/>
</dbReference>
<comment type="cofactor">
    <cofactor evidence="7">
        <name>Zn(2+)</name>
        <dbReference type="ChEBI" id="CHEBI:29105"/>
    </cofactor>
    <text evidence="7">Binds 1 zinc ion.</text>
</comment>
<dbReference type="GO" id="GO:0004521">
    <property type="term" value="F:RNA endonuclease activity"/>
    <property type="evidence" value="ECO:0007669"/>
    <property type="project" value="UniProtKB-UniRule"/>
</dbReference>
<organism evidence="8 9">
    <name type="scientific">Chelativorans petroleitrophicus</name>
    <dbReference type="NCBI Taxonomy" id="2975484"/>
    <lineage>
        <taxon>Bacteria</taxon>
        <taxon>Pseudomonadati</taxon>
        <taxon>Pseudomonadota</taxon>
        <taxon>Alphaproteobacteria</taxon>
        <taxon>Hyphomicrobiales</taxon>
        <taxon>Phyllobacteriaceae</taxon>
        <taxon>Chelativorans</taxon>
    </lineage>
</organism>
<dbReference type="PROSITE" id="PS01306">
    <property type="entry name" value="UPF0054"/>
    <property type="match status" value="1"/>
</dbReference>
<keyword evidence="5 7" id="KW-0378">Hydrolase</keyword>